<accession>A0A3C1KQA1</accession>
<evidence type="ECO:0000313" key="12">
    <source>
        <dbReference type="Proteomes" id="UP000259273"/>
    </source>
</evidence>
<sequence length="197" mass="21473">MRVATDAGILHLGEVTWSLRPLSLLVAAPTLRIHSRWSDQELAAVITWRGEREVILSDVEARFDAALLRHLAPIALSGRMTAQAERLQLRDGLPLQATARLTWQQAAWDSPQGLLPLGSYAADIQDTAPGVLAGTIVTLAGPLRAEGELQLRQRDYSIAILLTHDEAWDPLLQEALALLARPVAAGYDLRLDGSLPQ</sequence>
<dbReference type="GO" id="GO:0015628">
    <property type="term" value="P:protein secretion by the type II secretion system"/>
    <property type="evidence" value="ECO:0007669"/>
    <property type="project" value="InterPro"/>
</dbReference>
<comment type="similarity">
    <text evidence="2">Belongs to the GSP N family.</text>
</comment>
<evidence type="ECO:0000256" key="5">
    <source>
        <dbReference type="ARBA" id="ARBA00022475"/>
    </source>
</evidence>
<evidence type="ECO:0000256" key="9">
    <source>
        <dbReference type="ARBA" id="ARBA00023136"/>
    </source>
</evidence>
<evidence type="ECO:0000313" key="11">
    <source>
        <dbReference type="EMBL" id="HAN28386.1"/>
    </source>
</evidence>
<keyword evidence="4" id="KW-0813">Transport</keyword>
<organism evidence="11 12">
    <name type="scientific">Haliea salexigens</name>
    <dbReference type="NCBI Taxonomy" id="287487"/>
    <lineage>
        <taxon>Bacteria</taxon>
        <taxon>Pseudomonadati</taxon>
        <taxon>Pseudomonadota</taxon>
        <taxon>Gammaproteobacteria</taxon>
        <taxon>Cellvibrionales</taxon>
        <taxon>Halieaceae</taxon>
        <taxon>Haliea</taxon>
    </lineage>
</organism>
<evidence type="ECO:0000256" key="6">
    <source>
        <dbReference type="ARBA" id="ARBA00022519"/>
    </source>
</evidence>
<evidence type="ECO:0000256" key="4">
    <source>
        <dbReference type="ARBA" id="ARBA00022448"/>
    </source>
</evidence>
<reference evidence="11 12" key="1">
    <citation type="journal article" date="2018" name="Nat. Biotechnol.">
        <title>A standardized bacterial taxonomy based on genome phylogeny substantially revises the tree of life.</title>
        <authorList>
            <person name="Parks D.H."/>
            <person name="Chuvochina M."/>
            <person name="Waite D.W."/>
            <person name="Rinke C."/>
            <person name="Skarshewski A."/>
            <person name="Chaumeil P.A."/>
            <person name="Hugenholtz P."/>
        </authorList>
    </citation>
    <scope>NUCLEOTIDE SEQUENCE [LARGE SCALE GENOMIC DNA]</scope>
    <source>
        <strain evidence="11">UBA9158</strain>
    </source>
</reference>
<protein>
    <recommendedName>
        <fullName evidence="3">Type II secretion system protein N</fullName>
    </recommendedName>
    <alternativeName>
        <fullName evidence="10">General secretion pathway protein N</fullName>
    </alternativeName>
</protein>
<proteinExistence type="inferred from homology"/>
<gene>
    <name evidence="11" type="ORF">DCP75_11835</name>
</gene>
<dbReference type="Proteomes" id="UP000259273">
    <property type="component" value="Unassembled WGS sequence"/>
</dbReference>
<keyword evidence="5" id="KW-1003">Cell membrane</keyword>
<evidence type="ECO:0000256" key="2">
    <source>
        <dbReference type="ARBA" id="ARBA00007208"/>
    </source>
</evidence>
<dbReference type="InterPro" id="IPR022792">
    <property type="entry name" value="T2SS_protein-GspN"/>
</dbReference>
<evidence type="ECO:0000256" key="7">
    <source>
        <dbReference type="ARBA" id="ARBA00022692"/>
    </source>
</evidence>
<evidence type="ECO:0000256" key="8">
    <source>
        <dbReference type="ARBA" id="ARBA00022927"/>
    </source>
</evidence>
<keyword evidence="9" id="KW-0472">Membrane</keyword>
<dbReference type="GO" id="GO:0015627">
    <property type="term" value="C:type II protein secretion system complex"/>
    <property type="evidence" value="ECO:0007669"/>
    <property type="project" value="InterPro"/>
</dbReference>
<comment type="subcellular location">
    <subcellularLocation>
        <location evidence="1">Cell inner membrane</location>
    </subcellularLocation>
</comment>
<keyword evidence="7" id="KW-0812">Transmembrane</keyword>
<keyword evidence="8" id="KW-0653">Protein transport</keyword>
<evidence type="ECO:0000256" key="3">
    <source>
        <dbReference type="ARBA" id="ARBA00021563"/>
    </source>
</evidence>
<evidence type="ECO:0000256" key="10">
    <source>
        <dbReference type="ARBA" id="ARBA00030772"/>
    </source>
</evidence>
<name>A0A3C1KQA1_9GAMM</name>
<dbReference type="EMBL" id="DMND01000159">
    <property type="protein sequence ID" value="HAN28386.1"/>
    <property type="molecule type" value="Genomic_DNA"/>
</dbReference>
<keyword evidence="6" id="KW-0997">Cell inner membrane</keyword>
<dbReference type="Pfam" id="PF01203">
    <property type="entry name" value="T2SSN"/>
    <property type="match status" value="1"/>
</dbReference>
<dbReference type="STRING" id="1121937.GCA_000423125_01066"/>
<evidence type="ECO:0000256" key="1">
    <source>
        <dbReference type="ARBA" id="ARBA00004533"/>
    </source>
</evidence>
<comment type="caution">
    <text evidence="11">The sequence shown here is derived from an EMBL/GenBank/DDBJ whole genome shotgun (WGS) entry which is preliminary data.</text>
</comment>
<dbReference type="GO" id="GO:0005886">
    <property type="term" value="C:plasma membrane"/>
    <property type="evidence" value="ECO:0007669"/>
    <property type="project" value="UniProtKB-SubCell"/>
</dbReference>
<dbReference type="AlphaFoldDB" id="A0A3C1KQA1"/>